<gene>
    <name evidence="1" type="ORF">FMOSSE_LOCUS11690</name>
</gene>
<name>A0A9N9E269_FUNMO</name>
<keyword evidence="2" id="KW-1185">Reference proteome</keyword>
<evidence type="ECO:0000313" key="2">
    <source>
        <dbReference type="Proteomes" id="UP000789375"/>
    </source>
</evidence>
<dbReference type="AlphaFoldDB" id="A0A9N9E269"/>
<protein>
    <submittedName>
        <fullName evidence="1">339_t:CDS:1</fullName>
    </submittedName>
</protein>
<comment type="caution">
    <text evidence="1">The sequence shown here is derived from an EMBL/GenBank/DDBJ whole genome shotgun (WGS) entry which is preliminary data.</text>
</comment>
<reference evidence="1" key="1">
    <citation type="submission" date="2021-06" db="EMBL/GenBank/DDBJ databases">
        <authorList>
            <person name="Kallberg Y."/>
            <person name="Tangrot J."/>
            <person name="Rosling A."/>
        </authorList>
    </citation>
    <scope>NUCLEOTIDE SEQUENCE</scope>
    <source>
        <strain evidence="1">87-6 pot B 2015</strain>
    </source>
</reference>
<dbReference type="Proteomes" id="UP000789375">
    <property type="component" value="Unassembled WGS sequence"/>
</dbReference>
<dbReference type="EMBL" id="CAJVPP010004804">
    <property type="protein sequence ID" value="CAG8655698.1"/>
    <property type="molecule type" value="Genomic_DNA"/>
</dbReference>
<organism evidence="1 2">
    <name type="scientific">Funneliformis mosseae</name>
    <name type="common">Endomycorrhizal fungus</name>
    <name type="synonym">Glomus mosseae</name>
    <dbReference type="NCBI Taxonomy" id="27381"/>
    <lineage>
        <taxon>Eukaryota</taxon>
        <taxon>Fungi</taxon>
        <taxon>Fungi incertae sedis</taxon>
        <taxon>Mucoromycota</taxon>
        <taxon>Glomeromycotina</taxon>
        <taxon>Glomeromycetes</taxon>
        <taxon>Glomerales</taxon>
        <taxon>Glomeraceae</taxon>
        <taxon>Funneliformis</taxon>
    </lineage>
</organism>
<sequence length="51" mass="5748">IAKAFKEAVANAEAVLEGQANAETNERAMVEVKKKRSIIGEHYYEEFSTEF</sequence>
<proteinExistence type="predicted"/>
<accession>A0A9N9E269</accession>
<evidence type="ECO:0000313" key="1">
    <source>
        <dbReference type="EMBL" id="CAG8655698.1"/>
    </source>
</evidence>
<feature type="non-terminal residue" evidence="1">
    <location>
        <position position="1"/>
    </location>
</feature>